<keyword evidence="3" id="KW-1185">Reference proteome</keyword>
<feature type="region of interest" description="Disordered" evidence="1">
    <location>
        <begin position="1"/>
        <end position="26"/>
    </location>
</feature>
<dbReference type="Proteomes" id="UP001320766">
    <property type="component" value="Unassembled WGS sequence"/>
</dbReference>
<proteinExistence type="predicted"/>
<evidence type="ECO:0000313" key="2">
    <source>
        <dbReference type="EMBL" id="MCP2345657.1"/>
    </source>
</evidence>
<protein>
    <submittedName>
        <fullName evidence="2">Uncharacterized protein</fullName>
    </submittedName>
</protein>
<accession>A0ABT1JW77</accession>
<dbReference type="RefSeq" id="WP_253767402.1">
    <property type="nucleotide sequence ID" value="NZ_BAAAVE010000052.1"/>
</dbReference>
<evidence type="ECO:0000313" key="3">
    <source>
        <dbReference type="Proteomes" id="UP001320766"/>
    </source>
</evidence>
<gene>
    <name evidence="2" type="ORF">HD595_001779</name>
</gene>
<name>A0ABT1JW77_9ACTN</name>
<comment type="caution">
    <text evidence="2">The sequence shown here is derived from an EMBL/GenBank/DDBJ whole genome shotgun (WGS) entry which is preliminary data.</text>
</comment>
<sequence length="159" mass="16788">MPDETSPGVPVDQLAVAATDGEEEPRRAQRLADLAHHGRAEAFAEQRAPVRGGLDPLADLHRQAVHLGQPQLLQLRRPRLVEVGGQRGDDLVPVEGAQGQAVGVAGVVDHVLAEALLGDIHPPPELGDRLTGLAPVHPSCSHRVLSSPRGDAMITRGAR</sequence>
<dbReference type="EMBL" id="JAMZEC010000001">
    <property type="protein sequence ID" value="MCP2345657.1"/>
    <property type="molecule type" value="Genomic_DNA"/>
</dbReference>
<organism evidence="2 3">
    <name type="scientific">Nonomuraea roseoviolacea subsp. carminata</name>
    <dbReference type="NCBI Taxonomy" id="160689"/>
    <lineage>
        <taxon>Bacteria</taxon>
        <taxon>Bacillati</taxon>
        <taxon>Actinomycetota</taxon>
        <taxon>Actinomycetes</taxon>
        <taxon>Streptosporangiales</taxon>
        <taxon>Streptosporangiaceae</taxon>
        <taxon>Nonomuraea</taxon>
    </lineage>
</organism>
<reference evidence="2 3" key="1">
    <citation type="submission" date="2022-06" db="EMBL/GenBank/DDBJ databases">
        <title>Sequencing the genomes of 1000 actinobacteria strains.</title>
        <authorList>
            <person name="Klenk H.-P."/>
        </authorList>
    </citation>
    <scope>NUCLEOTIDE SEQUENCE [LARGE SCALE GENOMIC DNA]</scope>
    <source>
        <strain evidence="2 3">DSM 44170</strain>
    </source>
</reference>
<evidence type="ECO:0000256" key="1">
    <source>
        <dbReference type="SAM" id="MobiDB-lite"/>
    </source>
</evidence>